<dbReference type="RefSeq" id="WP_188642096.1">
    <property type="nucleotide sequence ID" value="NZ_BMID01000001.1"/>
</dbReference>
<evidence type="ECO:0000313" key="3">
    <source>
        <dbReference type="Proteomes" id="UP000603317"/>
    </source>
</evidence>
<dbReference type="PROSITE" id="PS51257">
    <property type="entry name" value="PROKAR_LIPOPROTEIN"/>
    <property type="match status" value="1"/>
</dbReference>
<proteinExistence type="predicted"/>
<reference evidence="3" key="1">
    <citation type="journal article" date="2019" name="Int. J. Syst. Evol. Microbiol.">
        <title>The Global Catalogue of Microorganisms (GCM) 10K type strain sequencing project: providing services to taxonomists for standard genome sequencing and annotation.</title>
        <authorList>
            <consortium name="The Broad Institute Genomics Platform"/>
            <consortium name="The Broad Institute Genome Sequencing Center for Infectious Disease"/>
            <person name="Wu L."/>
            <person name="Ma J."/>
        </authorList>
    </citation>
    <scope>NUCLEOTIDE SEQUENCE [LARGE SCALE GENOMIC DNA]</scope>
    <source>
        <strain evidence="3">CGMCC 1.15297</strain>
    </source>
</reference>
<feature type="chain" id="PRO_5046104422" description="Peptidase A2 domain-containing protein" evidence="1">
    <location>
        <begin position="22"/>
        <end position="292"/>
    </location>
</feature>
<dbReference type="EMBL" id="BMID01000001">
    <property type="protein sequence ID" value="GGA06073.1"/>
    <property type="molecule type" value="Genomic_DNA"/>
</dbReference>
<comment type="caution">
    <text evidence="2">The sequence shown here is derived from an EMBL/GenBank/DDBJ whole genome shotgun (WGS) entry which is preliminary data.</text>
</comment>
<gene>
    <name evidence="2" type="ORF">GCM10010923_14890</name>
</gene>
<dbReference type="Pfam" id="PF13650">
    <property type="entry name" value="Asp_protease_2"/>
    <property type="match status" value="1"/>
</dbReference>
<organism evidence="2 3">
    <name type="scientific">Blastomonas marina</name>
    <dbReference type="NCBI Taxonomy" id="1867408"/>
    <lineage>
        <taxon>Bacteria</taxon>
        <taxon>Pseudomonadati</taxon>
        <taxon>Pseudomonadota</taxon>
        <taxon>Alphaproteobacteria</taxon>
        <taxon>Sphingomonadales</taxon>
        <taxon>Sphingomonadaceae</taxon>
        <taxon>Blastomonas</taxon>
    </lineage>
</organism>
<dbReference type="Proteomes" id="UP000603317">
    <property type="component" value="Unassembled WGS sequence"/>
</dbReference>
<protein>
    <recommendedName>
        <fullName evidence="4">Peptidase A2 domain-containing protein</fullName>
    </recommendedName>
</protein>
<dbReference type="InterPro" id="IPR021109">
    <property type="entry name" value="Peptidase_aspartic_dom_sf"/>
</dbReference>
<evidence type="ECO:0000256" key="1">
    <source>
        <dbReference type="SAM" id="SignalP"/>
    </source>
</evidence>
<accession>A0ABQ1FCL8</accession>
<evidence type="ECO:0008006" key="4">
    <source>
        <dbReference type="Google" id="ProtNLM"/>
    </source>
</evidence>
<keyword evidence="3" id="KW-1185">Reference proteome</keyword>
<keyword evidence="1" id="KW-0732">Signal</keyword>
<feature type="signal peptide" evidence="1">
    <location>
        <begin position="1"/>
        <end position="21"/>
    </location>
</feature>
<sequence>MKPIASSAALVALAACTSISAQTVPVEPTAYRCTTVPWLEAGKPLVRASVNGRELTFLVDTGAEYDGWIKPEIAQELGLPVVGSVPSEGEDDPTGGVPFYGAASFTLGAITFSDRRLGEMPEIGPKGQMFDGIIGNGLFAEMQAAFDYERGVLQATDLKLDKGSTVPFDKYGIPVLTLDIGGVPAEVHLDTGNLASRLFVTAETAGKLAIVGEPEVKGRAMTVSGAFEVIEGRLAGAVRYGDTTLPITAVRWPGAYDSGQLGSQGLAGQTVRVDWRSKRVSIMPEADAPTCD</sequence>
<evidence type="ECO:0000313" key="2">
    <source>
        <dbReference type="EMBL" id="GGA06073.1"/>
    </source>
</evidence>
<dbReference type="Gene3D" id="2.40.70.10">
    <property type="entry name" value="Acid Proteases"/>
    <property type="match status" value="2"/>
</dbReference>
<name>A0ABQ1FCL8_9SPHN</name>